<organism evidence="3 4">
    <name type="scientific">Halomonas halophila</name>
    <dbReference type="NCBI Taxonomy" id="29573"/>
    <lineage>
        <taxon>Bacteria</taxon>
        <taxon>Pseudomonadati</taxon>
        <taxon>Pseudomonadota</taxon>
        <taxon>Gammaproteobacteria</taxon>
        <taxon>Oceanospirillales</taxon>
        <taxon>Halomonadaceae</taxon>
        <taxon>Halomonas</taxon>
    </lineage>
</organism>
<dbReference type="RefSeq" id="WP_237022364.1">
    <property type="nucleotide sequence ID" value="NZ_BJUS01000001.1"/>
</dbReference>
<feature type="transmembrane region" description="Helical" evidence="2">
    <location>
        <begin position="70"/>
        <end position="87"/>
    </location>
</feature>
<keyword evidence="2" id="KW-1133">Transmembrane helix</keyword>
<feature type="transmembrane region" description="Helical" evidence="2">
    <location>
        <begin position="43"/>
        <end position="64"/>
    </location>
</feature>
<keyword evidence="2" id="KW-0472">Membrane</keyword>
<comment type="caution">
    <text evidence="3">The sequence shown here is derived from an EMBL/GenBank/DDBJ whole genome shotgun (WGS) entry which is preliminary data.</text>
</comment>
<sequence>MSLAQARESLDSMDSLTAETGPSAPAEHASVERRPSGRRTPRWWLAGLLVGCLLPAGLSPLGAATPVERVIQVCILAPALIRASSRLQARRRARRRWPVRPLPRRAGRLALRLPSVAPRQRAVAAHDVLTRRGPPRVLLA</sequence>
<gene>
    <name evidence="3" type="ORF">HHA04nite_02590</name>
</gene>
<evidence type="ECO:0000313" key="4">
    <source>
        <dbReference type="Proteomes" id="UP000321121"/>
    </source>
</evidence>
<keyword evidence="2" id="KW-0812">Transmembrane</keyword>
<accession>A0ABQ0U086</accession>
<name>A0ABQ0U086_9GAMM</name>
<evidence type="ECO:0000256" key="2">
    <source>
        <dbReference type="SAM" id="Phobius"/>
    </source>
</evidence>
<keyword evidence="4" id="KW-1185">Reference proteome</keyword>
<dbReference type="Proteomes" id="UP000321121">
    <property type="component" value="Unassembled WGS sequence"/>
</dbReference>
<proteinExistence type="predicted"/>
<feature type="region of interest" description="Disordered" evidence="1">
    <location>
        <begin position="1"/>
        <end position="38"/>
    </location>
</feature>
<reference evidence="3 4" key="1">
    <citation type="submission" date="2019-07" db="EMBL/GenBank/DDBJ databases">
        <title>Whole genome shotgun sequence of Halomonas halophila NBRC 102604.</title>
        <authorList>
            <person name="Hosoyama A."/>
            <person name="Uohara A."/>
            <person name="Ohji S."/>
            <person name="Ichikawa N."/>
        </authorList>
    </citation>
    <scope>NUCLEOTIDE SEQUENCE [LARGE SCALE GENOMIC DNA]</scope>
    <source>
        <strain evidence="3 4">NBRC 102604</strain>
    </source>
</reference>
<protein>
    <submittedName>
        <fullName evidence="3">Uncharacterized protein</fullName>
    </submittedName>
</protein>
<evidence type="ECO:0000313" key="3">
    <source>
        <dbReference type="EMBL" id="GEK71715.1"/>
    </source>
</evidence>
<dbReference type="EMBL" id="BJUS01000001">
    <property type="protein sequence ID" value="GEK71715.1"/>
    <property type="molecule type" value="Genomic_DNA"/>
</dbReference>
<evidence type="ECO:0000256" key="1">
    <source>
        <dbReference type="SAM" id="MobiDB-lite"/>
    </source>
</evidence>